<comment type="caution">
    <text evidence="13">The sequence shown here is derived from an EMBL/GenBank/DDBJ whole genome shotgun (WGS) entry which is preliminary data.</text>
</comment>
<comment type="catalytic activity">
    <reaction evidence="9">
        <text>L-threonyl-[protein] + ATP = O-phospho-L-threonyl-[protein] + ADP + H(+)</text>
        <dbReference type="Rhea" id="RHEA:46608"/>
        <dbReference type="Rhea" id="RHEA-COMP:11060"/>
        <dbReference type="Rhea" id="RHEA-COMP:11605"/>
        <dbReference type="ChEBI" id="CHEBI:15378"/>
        <dbReference type="ChEBI" id="CHEBI:30013"/>
        <dbReference type="ChEBI" id="CHEBI:30616"/>
        <dbReference type="ChEBI" id="CHEBI:61977"/>
        <dbReference type="ChEBI" id="CHEBI:456216"/>
        <dbReference type="EC" id="2.7.11.1"/>
    </reaction>
    <physiologicalReaction direction="left-to-right" evidence="9">
        <dbReference type="Rhea" id="RHEA:46609"/>
    </physiologicalReaction>
</comment>
<dbReference type="SUPFAM" id="SSF56112">
    <property type="entry name" value="Protein kinase-like (PK-like)"/>
    <property type="match status" value="1"/>
</dbReference>
<dbReference type="Gene3D" id="1.10.510.10">
    <property type="entry name" value="Transferase(Phosphotransferase) domain 1"/>
    <property type="match status" value="1"/>
</dbReference>
<evidence type="ECO:0000313" key="13">
    <source>
        <dbReference type="EMBL" id="KAL3656235.1"/>
    </source>
</evidence>
<keyword evidence="4" id="KW-0547">Nucleotide-binding</keyword>
<feature type="region of interest" description="Disordered" evidence="11">
    <location>
        <begin position="1"/>
        <end position="78"/>
    </location>
</feature>
<dbReference type="PANTHER" id="PTHR11042:SF160">
    <property type="entry name" value="EUKARYOTIC TRANSLATION INITIATION FACTOR 2-ALPHA KINASE 1"/>
    <property type="match status" value="1"/>
</dbReference>
<dbReference type="GO" id="GO:0006950">
    <property type="term" value="P:response to stress"/>
    <property type="evidence" value="ECO:0007669"/>
    <property type="project" value="UniProtKB-ARBA"/>
</dbReference>
<sequence>MPRSSKSAVRLDKKSDSATPPKPWQSPVILPLSRCLSTPVQNGKPVQQSAMTPPPPSSQRRERPGERSGSGLFERSNPFETDFGEKELIAQGGFGKVYKCKSNTDGHWYAVKLEQFWFKPETYFNPSEVRDVMMNEALVLARLDHENVCRYYNTWVLGSLIPAVNKGQEVEQPESPCYSPTYTLTRRTSSPAGSSPTRRTSFASVSDSVDEEDDVEMSSSNYSDAFSYDPEDDNVASFNDLGFDMETSDQDEGKVSPRMSLARTQRLAAGKRSPQRISEEGDESFNRPRPKPLETPGAGAFITQIDVYIQMALYEGNSLREWMDQRKSGEINADKNMHIFHQIVNGLRYVHKQGLVHRDIKPANVFLTYEFCVKIGDFGLSKNTLQTSLNLHPSRYLCEEGDDSFDTMSYISTDEEMEEVSEFSAGVGTPLYSSPEQTQGHQTCAAPSDVYSLGVLLCELFCTFTTQMERYVVLNNVRKGQLPPALLAEKPQIAELICAMVQEDPQLRPTCVDILECGIFEHQKLHLNHRIPGFSPAGVSPLARTLLNRSNCSSTVLNLLRSIVRLEHEQEALVLQLEPTDRHKVQEFFSDAGDSLRPAEMLQDGPISPASVTPTAKILPNGAVTSKNIHELKRLGNERRRLLDSALHELQL</sequence>
<protein>
    <recommendedName>
        <fullName evidence="1">non-specific serine/threonine protein kinase</fullName>
        <ecNumber evidence="1">2.7.11.1</ecNumber>
    </recommendedName>
</protein>
<evidence type="ECO:0000256" key="5">
    <source>
        <dbReference type="ARBA" id="ARBA00022777"/>
    </source>
</evidence>
<accession>A0ABD3EP93</accession>
<dbReference type="EC" id="2.7.11.1" evidence="1"/>
<evidence type="ECO:0000256" key="7">
    <source>
        <dbReference type="ARBA" id="ARBA00023193"/>
    </source>
</evidence>
<evidence type="ECO:0000259" key="12">
    <source>
        <dbReference type="PROSITE" id="PS50011"/>
    </source>
</evidence>
<evidence type="ECO:0000256" key="1">
    <source>
        <dbReference type="ARBA" id="ARBA00012513"/>
    </source>
</evidence>
<comment type="similarity">
    <text evidence="8">Belongs to the protein kinase superfamily. Ser/Thr protein kinase family. GCN2 subfamily.</text>
</comment>
<dbReference type="PANTHER" id="PTHR11042">
    <property type="entry name" value="EUKARYOTIC TRANSLATION INITIATION FACTOR 2-ALPHA KINASE EIF2-ALPHA KINASE -RELATED"/>
    <property type="match status" value="1"/>
</dbReference>
<dbReference type="PROSITE" id="PS00108">
    <property type="entry name" value="PROTEIN_KINASE_ST"/>
    <property type="match status" value="1"/>
</dbReference>
<dbReference type="InterPro" id="IPR000719">
    <property type="entry name" value="Prot_kinase_dom"/>
</dbReference>
<organism evidence="13 14">
    <name type="scientific">Phytophthora oleae</name>
    <dbReference type="NCBI Taxonomy" id="2107226"/>
    <lineage>
        <taxon>Eukaryota</taxon>
        <taxon>Sar</taxon>
        <taxon>Stramenopiles</taxon>
        <taxon>Oomycota</taxon>
        <taxon>Peronosporomycetes</taxon>
        <taxon>Peronosporales</taxon>
        <taxon>Peronosporaceae</taxon>
        <taxon>Phytophthora</taxon>
    </lineage>
</organism>
<dbReference type="EMBL" id="JBIMZQ010000090">
    <property type="protein sequence ID" value="KAL3656235.1"/>
    <property type="molecule type" value="Genomic_DNA"/>
</dbReference>
<dbReference type="Pfam" id="PF00069">
    <property type="entry name" value="Pkinase"/>
    <property type="match status" value="1"/>
</dbReference>
<evidence type="ECO:0000256" key="6">
    <source>
        <dbReference type="ARBA" id="ARBA00022840"/>
    </source>
</evidence>
<keyword evidence="5" id="KW-0418">Kinase</keyword>
<feature type="compositionally biased region" description="Polar residues" evidence="11">
    <location>
        <begin position="178"/>
        <end position="203"/>
    </location>
</feature>
<evidence type="ECO:0000313" key="14">
    <source>
        <dbReference type="Proteomes" id="UP001632037"/>
    </source>
</evidence>
<dbReference type="InterPro" id="IPR011009">
    <property type="entry name" value="Kinase-like_dom_sf"/>
</dbReference>
<name>A0ABD3EP93_9STRA</name>
<keyword evidence="2" id="KW-0723">Serine/threonine-protein kinase</keyword>
<keyword evidence="6" id="KW-0067">ATP-binding</keyword>
<evidence type="ECO:0000256" key="9">
    <source>
        <dbReference type="ARBA" id="ARBA00048659"/>
    </source>
</evidence>
<dbReference type="InterPro" id="IPR050339">
    <property type="entry name" value="CC_SR_Kinase"/>
</dbReference>
<keyword evidence="14" id="KW-1185">Reference proteome</keyword>
<dbReference type="PROSITE" id="PS50011">
    <property type="entry name" value="PROTEIN_KINASE_DOM"/>
    <property type="match status" value="1"/>
</dbReference>
<feature type="compositionally biased region" description="Polar residues" evidence="11">
    <location>
        <begin position="35"/>
        <end position="51"/>
    </location>
</feature>
<keyword evidence="7" id="KW-0652">Protein synthesis inhibitor</keyword>
<evidence type="ECO:0000256" key="2">
    <source>
        <dbReference type="ARBA" id="ARBA00022527"/>
    </source>
</evidence>
<evidence type="ECO:0000256" key="4">
    <source>
        <dbReference type="ARBA" id="ARBA00022741"/>
    </source>
</evidence>
<evidence type="ECO:0000256" key="10">
    <source>
        <dbReference type="ARBA" id="ARBA00048977"/>
    </source>
</evidence>
<dbReference type="GO" id="GO:0017148">
    <property type="term" value="P:negative regulation of translation"/>
    <property type="evidence" value="ECO:0007669"/>
    <property type="project" value="UniProtKB-KW"/>
</dbReference>
<dbReference type="AlphaFoldDB" id="A0ABD3EP93"/>
<keyword evidence="3" id="KW-0808">Transferase</keyword>
<feature type="domain" description="Protein kinase" evidence="12">
    <location>
        <begin position="83"/>
        <end position="525"/>
    </location>
</feature>
<dbReference type="GO" id="GO:0005524">
    <property type="term" value="F:ATP binding"/>
    <property type="evidence" value="ECO:0007669"/>
    <property type="project" value="UniProtKB-KW"/>
</dbReference>
<evidence type="ECO:0000256" key="3">
    <source>
        <dbReference type="ARBA" id="ARBA00022679"/>
    </source>
</evidence>
<dbReference type="SMART" id="SM00220">
    <property type="entry name" value="S_TKc"/>
    <property type="match status" value="1"/>
</dbReference>
<proteinExistence type="inferred from homology"/>
<dbReference type="GO" id="GO:0004674">
    <property type="term" value="F:protein serine/threonine kinase activity"/>
    <property type="evidence" value="ECO:0007669"/>
    <property type="project" value="UniProtKB-KW"/>
</dbReference>
<evidence type="ECO:0000256" key="8">
    <source>
        <dbReference type="ARBA" id="ARBA00037982"/>
    </source>
</evidence>
<feature type="region of interest" description="Disordered" evidence="11">
    <location>
        <begin position="170"/>
        <end position="296"/>
    </location>
</feature>
<dbReference type="Gene3D" id="3.30.200.20">
    <property type="entry name" value="Phosphorylase Kinase, domain 1"/>
    <property type="match status" value="1"/>
</dbReference>
<comment type="catalytic activity">
    <reaction evidence="10">
        <text>L-seryl-[protein] + ATP = O-phospho-L-seryl-[protein] + ADP + H(+)</text>
        <dbReference type="Rhea" id="RHEA:17989"/>
        <dbReference type="Rhea" id="RHEA-COMP:9863"/>
        <dbReference type="Rhea" id="RHEA-COMP:11604"/>
        <dbReference type="ChEBI" id="CHEBI:15378"/>
        <dbReference type="ChEBI" id="CHEBI:29999"/>
        <dbReference type="ChEBI" id="CHEBI:30616"/>
        <dbReference type="ChEBI" id="CHEBI:83421"/>
        <dbReference type="ChEBI" id="CHEBI:456216"/>
        <dbReference type="EC" id="2.7.11.1"/>
    </reaction>
    <physiologicalReaction direction="left-to-right" evidence="10">
        <dbReference type="Rhea" id="RHEA:17990"/>
    </physiologicalReaction>
</comment>
<evidence type="ECO:0000256" key="11">
    <source>
        <dbReference type="SAM" id="MobiDB-lite"/>
    </source>
</evidence>
<gene>
    <name evidence="13" type="ORF">V7S43_018936</name>
</gene>
<dbReference type="Proteomes" id="UP001632037">
    <property type="component" value="Unassembled WGS sequence"/>
</dbReference>
<dbReference type="InterPro" id="IPR008271">
    <property type="entry name" value="Ser/Thr_kinase_AS"/>
</dbReference>
<reference evidence="13 14" key="1">
    <citation type="submission" date="2024-09" db="EMBL/GenBank/DDBJ databases">
        <title>Genome sequencing and assembly of Phytophthora oleae, isolate VK10A, causative agent of rot of olive drupes.</title>
        <authorList>
            <person name="Conti Taguali S."/>
            <person name="Riolo M."/>
            <person name="La Spada F."/>
            <person name="Cacciola S.O."/>
            <person name="Dionisio G."/>
        </authorList>
    </citation>
    <scope>NUCLEOTIDE SEQUENCE [LARGE SCALE GENOMIC DNA]</scope>
    <source>
        <strain evidence="13 14">VK10A</strain>
    </source>
</reference>